<dbReference type="Proteomes" id="UP000250079">
    <property type="component" value="Chromosome"/>
</dbReference>
<dbReference type="EMBL" id="CP018632">
    <property type="protein sequence ID" value="ASJ76596.1"/>
    <property type="molecule type" value="Genomic_DNA"/>
</dbReference>
<proteinExistence type="predicted"/>
<dbReference type="InterPro" id="IPR047589">
    <property type="entry name" value="DUF11_rpt"/>
</dbReference>
<dbReference type="Gene3D" id="2.60.40.10">
    <property type="entry name" value="Immunoglobulins"/>
    <property type="match status" value="1"/>
</dbReference>
<sequence>MGKPINKSGHAVLSGTSVQAGFGSCVRIICMLAIVLLLLPSGKVLAEGSWQLGMFEGPTHTQIMTETNTGTGTNVLYVDILSATEVINIHACGLANNHRIQVEIFDAFGSSLYAPASRTATAQNFSCSSDLNTTFDPAVTNPFQFTAPVPGTYEIRLSNLDHSYLNLVDVTVTSSTSDIIDPRANGGRLWSTNWDFNANGYGDDVATDADMYVVSDGGFSGTYYIWQLDLNNFAGFAYTLKANDLGVNSPNTAGDVVAGISVPRGGNSVSDLYPIYVAYPEKDFPRPTNQLIVSNFYFSDEEGVDGTISPGDTSGSQDYGFFHFTSNTTSSAVYEIVIDTGDGAGGGPDGIFGLGDIFLRGNAVFGENEVGWNGTDNNGVLIPVGSYSSQMTLRSGEFHFVSDDVETSGGAGNVGLKINEAVSTFSSIPTVNYWDDYTVLNGTEPNAFNVNGTYDADHNWGDFTATSFGDQTYIDTYAFGDSVSPEPIAVGIVESDEARPSISKAFTPDIVTVGTTSVMSFEITNNGITALTGINFTDALPTGLVLAEVPTPISISGTGCTGYTTSPTTTAGGSSYDIISGTLPGSGTCTIEIDVQSSAPGDYNNTTSGVGSLQAGVSPASNTATLTVVPAASGPPFVCDSTFYVDAGGATSTRLYTVNRDAGTYALEEFTGINYAPTSGYAFNALGFNPVDEYLYAIVTDSTLGNSVAGTLLRIDSEGAITDLAVAEPGPTLAYMPAVNTRFRGGAFDEAGLFYIITDAGGTSPLDERSQIMTVDVSSFPTLVVARATHGLDIQDVAVHENGTVYAYETGAGLVTIDPETGAVTNIGGSFAGEVGSLFFDSRNDLFMSVDDGTYYRVDLSTGATSFVANGTAATLHDGASCNYGVDFEKSVEFSQVEAGGTATYIFSLVNQTDGALSFDLSDSLTDGRTYVAGSLQNALGGSANTYADTGNFILTGVALPANSVEEIRIDVRFPGEFPLGTVYNQALLSNLPANLGTTMVSDLPGTAPYESPTPVTVIGRPLIGAAKAVAVAGSVVTLDFVLENPGASDLSDVALTDDLDAVFGAGNYIVSAAPAFIIDPGTLTLNAGFTGNGAQTNLLDSAGSNTLLMGATARIRIEVTVINEADLGNGPGVYSNQASAAADTSLGTRIGDLSDDGPTPDTDGDGDPTEDIASGGDSDENDPSVFTISFSDALSGVVFIDNGSGGATPHDALPTGGEQGYGSITVQALDPLNGNAVVASTQTAPDGSYTLEVPPSLPVTISMVPPSGYLLIAESVGDSGASNANITDGQLSFTPAAATDYSGLNFGLVKQPTLQPDQVASTTPGSAVVLSHVFRAESSGNVTFAFADIINDPATDGWTRTLYLDSDCDGQQGSGDSPLSGTSSVSADGVSLICLLVKVSAPANAPPGALATHALVATTVFSDPAATGHGVTSTQRVNDSVRVAGTASGKLVLRKVVVNVTQGSPESTLGGNALPGDVLRYVIRFENTGVGSITDLRINDGMPAFSFLDSTIVCPGSLPVTLTSCTLALPAAVDNQNGYVGNIQWAFDGALAPGASGEVQYDTVVE</sequence>
<gene>
    <name evidence="4" type="ORF">IMCC3135_32755</name>
</gene>
<evidence type="ECO:0000256" key="1">
    <source>
        <dbReference type="SAM" id="MobiDB-lite"/>
    </source>
</evidence>
<feature type="domain" description="DUF6923" evidence="2">
    <location>
        <begin position="650"/>
        <end position="882"/>
    </location>
</feature>
<dbReference type="InterPro" id="IPR057693">
    <property type="entry name" value="DUF7933"/>
</dbReference>
<evidence type="ECO:0000259" key="3">
    <source>
        <dbReference type="Pfam" id="PF25564"/>
    </source>
</evidence>
<dbReference type="Pfam" id="PF21959">
    <property type="entry name" value="DUF6923"/>
    <property type="match status" value="1"/>
</dbReference>
<evidence type="ECO:0008006" key="6">
    <source>
        <dbReference type="Google" id="ProtNLM"/>
    </source>
</evidence>
<evidence type="ECO:0000313" key="4">
    <source>
        <dbReference type="EMBL" id="ASJ76596.1"/>
    </source>
</evidence>
<protein>
    <recommendedName>
        <fullName evidence="6">DUF11 domain-containing protein</fullName>
    </recommendedName>
</protein>
<evidence type="ECO:0000259" key="2">
    <source>
        <dbReference type="Pfam" id="PF21959"/>
    </source>
</evidence>
<dbReference type="InterPro" id="IPR051172">
    <property type="entry name" value="Chlamydia_OmcB"/>
</dbReference>
<dbReference type="InterPro" id="IPR054215">
    <property type="entry name" value="DUF6923"/>
</dbReference>
<dbReference type="InterPro" id="IPR013783">
    <property type="entry name" value="Ig-like_fold"/>
</dbReference>
<reference evidence="4 5" key="1">
    <citation type="submission" date="2016-12" db="EMBL/GenBank/DDBJ databases">
        <authorList>
            <person name="Song W.-J."/>
            <person name="Kurnit D.M."/>
        </authorList>
    </citation>
    <scope>NUCLEOTIDE SEQUENCE [LARGE SCALE GENOMIC DNA]</scope>
    <source>
        <strain evidence="4 5">IMCC3135</strain>
    </source>
</reference>
<feature type="region of interest" description="Disordered" evidence="1">
    <location>
        <begin position="1148"/>
        <end position="1184"/>
    </location>
</feature>
<keyword evidence="5" id="KW-1185">Reference proteome</keyword>
<dbReference type="Pfam" id="PF25564">
    <property type="entry name" value="DUF7933"/>
    <property type="match status" value="1"/>
</dbReference>
<name>A0A2Z2NYS2_9GAMM</name>
<dbReference type="PANTHER" id="PTHR34819">
    <property type="entry name" value="LARGE CYSTEINE-RICH PERIPLASMIC PROTEIN OMCB"/>
    <property type="match status" value="1"/>
</dbReference>
<dbReference type="PROSITE" id="PS51257">
    <property type="entry name" value="PROKAR_LIPOPROTEIN"/>
    <property type="match status" value="1"/>
</dbReference>
<evidence type="ECO:0000313" key="5">
    <source>
        <dbReference type="Proteomes" id="UP000250079"/>
    </source>
</evidence>
<feature type="domain" description="DUF7933" evidence="3">
    <location>
        <begin position="500"/>
        <end position="628"/>
    </location>
</feature>
<dbReference type="NCBIfam" id="TIGR01451">
    <property type="entry name" value="B_ant_repeat"/>
    <property type="match status" value="1"/>
</dbReference>
<organism evidence="4 5">
    <name type="scientific">Granulosicoccus antarcticus IMCC3135</name>
    <dbReference type="NCBI Taxonomy" id="1192854"/>
    <lineage>
        <taxon>Bacteria</taxon>
        <taxon>Pseudomonadati</taxon>
        <taxon>Pseudomonadota</taxon>
        <taxon>Gammaproteobacteria</taxon>
        <taxon>Chromatiales</taxon>
        <taxon>Granulosicoccaceae</taxon>
        <taxon>Granulosicoccus</taxon>
    </lineage>
</organism>
<accession>A0A2Z2NYS2</accession>
<dbReference type="KEGG" id="gai:IMCC3135_32755"/>
<dbReference type="SUPFAM" id="SSF101898">
    <property type="entry name" value="NHL repeat"/>
    <property type="match status" value="1"/>
</dbReference>